<evidence type="ECO:0000313" key="3">
    <source>
        <dbReference type="Proteomes" id="UP000785200"/>
    </source>
</evidence>
<dbReference type="EMBL" id="VNKQ01000002">
    <property type="protein sequence ID" value="KAG0652871.1"/>
    <property type="molecule type" value="Genomic_DNA"/>
</dbReference>
<name>A0A9P6VQP3_9HELO</name>
<comment type="caution">
    <text evidence="2">The sequence shown here is derived from an EMBL/GenBank/DDBJ whole genome shotgun (WGS) entry which is preliminary data.</text>
</comment>
<protein>
    <submittedName>
        <fullName evidence="2">Uncharacterized protein</fullName>
    </submittedName>
</protein>
<feature type="compositionally biased region" description="Basic and acidic residues" evidence="1">
    <location>
        <begin position="322"/>
        <end position="331"/>
    </location>
</feature>
<reference evidence="2" key="1">
    <citation type="submission" date="2019-07" db="EMBL/GenBank/DDBJ databases">
        <title>Hyphodiscus hymeniophilus genome sequencing and assembly.</title>
        <authorList>
            <person name="Kramer G."/>
            <person name="Nodwell J."/>
        </authorList>
    </citation>
    <scope>NUCLEOTIDE SEQUENCE</scope>
    <source>
        <strain evidence="2">ATCC 34498</strain>
    </source>
</reference>
<feature type="region of interest" description="Disordered" evidence="1">
    <location>
        <begin position="292"/>
        <end position="340"/>
    </location>
</feature>
<accession>A0A9P6VQP3</accession>
<dbReference type="AlphaFoldDB" id="A0A9P6VQP3"/>
<dbReference type="Proteomes" id="UP000785200">
    <property type="component" value="Unassembled WGS sequence"/>
</dbReference>
<gene>
    <name evidence="2" type="ORF">D0Z07_0396</name>
</gene>
<feature type="compositionally biased region" description="Basic and acidic residues" evidence="1">
    <location>
        <begin position="292"/>
        <end position="303"/>
    </location>
</feature>
<dbReference type="OrthoDB" id="5242988at2759"/>
<proteinExistence type="predicted"/>
<feature type="compositionally biased region" description="Polar residues" evidence="1">
    <location>
        <begin position="304"/>
        <end position="320"/>
    </location>
</feature>
<evidence type="ECO:0000256" key="1">
    <source>
        <dbReference type="SAM" id="MobiDB-lite"/>
    </source>
</evidence>
<keyword evidence="3" id="KW-1185">Reference proteome</keyword>
<sequence>MEYPADEKHTCELGSAFGVWPHEVMQAFAKEKLRNNLEADHNSGRTYLEDGHDSARPESGRACPFHRALESKCASHEWAAAVTIAKFSAHSGHTVNRPVFQREMDWSLFSLTEGHDSIRHPLPRHILNRYETAHWRGTNQLRVESVRPGAFVRSLGRTSGHQIGQIHTVESIIFHGPYTTEEWCVIKRHETPLDEWIEGGIGVAGDSGALIVDEETNGVYGMLWGRTGGDSTTQTIFTPMKDLLRDIKARTMTRDVEFVKGQEMPQSRPSKIAEPSQTPVVAAPIPVSIEEHIRDKSLGERTESFSITRPSSADTRQAQSLERYRGHDGSDRSIPQSTPQAVVEIAGSTGSSQRPGVYA</sequence>
<organism evidence="2 3">
    <name type="scientific">Hyphodiscus hymeniophilus</name>
    <dbReference type="NCBI Taxonomy" id="353542"/>
    <lineage>
        <taxon>Eukaryota</taxon>
        <taxon>Fungi</taxon>
        <taxon>Dikarya</taxon>
        <taxon>Ascomycota</taxon>
        <taxon>Pezizomycotina</taxon>
        <taxon>Leotiomycetes</taxon>
        <taxon>Helotiales</taxon>
        <taxon>Hyphodiscaceae</taxon>
        <taxon>Hyphodiscus</taxon>
    </lineage>
</organism>
<evidence type="ECO:0000313" key="2">
    <source>
        <dbReference type="EMBL" id="KAG0652871.1"/>
    </source>
</evidence>